<feature type="transmembrane region" description="Helical" evidence="7">
    <location>
        <begin position="194"/>
        <end position="214"/>
    </location>
</feature>
<name>A0A6P1M5T6_9BACT</name>
<dbReference type="KEGG" id="taer:GT409_02460"/>
<evidence type="ECO:0000256" key="4">
    <source>
        <dbReference type="ARBA" id="ARBA00022989"/>
    </source>
</evidence>
<proteinExistence type="inferred from homology"/>
<comment type="subcellular location">
    <subcellularLocation>
        <location evidence="1">Membrane</location>
        <topology evidence="1">Multi-pass membrane protein</topology>
    </subcellularLocation>
</comment>
<reference evidence="8 9" key="1">
    <citation type="submission" date="2020-01" db="EMBL/GenBank/DDBJ databases">
        <title>Ponticoccus aerotolerans gen. nov., sp. nov., an anaerobic bacterium and proposal of Ponticoccusceae fam. nov., Ponticoccusles ord. nov. and Ponticoccuse classis nov. in the phylum Kiritimatiellaeota.</title>
        <authorList>
            <person name="Zhou L.Y."/>
            <person name="Du Z.J."/>
        </authorList>
    </citation>
    <scope>NUCLEOTIDE SEQUENCE [LARGE SCALE GENOMIC DNA]</scope>
    <source>
        <strain evidence="8 9">S-5007</strain>
    </source>
</reference>
<feature type="transmembrane region" description="Helical" evidence="7">
    <location>
        <begin position="470"/>
        <end position="488"/>
    </location>
</feature>
<evidence type="ECO:0000256" key="2">
    <source>
        <dbReference type="ARBA" id="ARBA00006434"/>
    </source>
</evidence>
<feature type="transmembrane region" description="Helical" evidence="7">
    <location>
        <begin position="523"/>
        <end position="543"/>
    </location>
</feature>
<dbReference type="AlphaFoldDB" id="A0A6P1M5T6"/>
<feature type="transmembrane region" description="Helical" evidence="7">
    <location>
        <begin position="549"/>
        <end position="567"/>
    </location>
</feature>
<dbReference type="Pfam" id="PF00474">
    <property type="entry name" value="SSF"/>
    <property type="match status" value="1"/>
</dbReference>
<dbReference type="Gene3D" id="1.20.1730.10">
    <property type="entry name" value="Sodium/glucose cotransporter"/>
    <property type="match status" value="1"/>
</dbReference>
<evidence type="ECO:0000256" key="7">
    <source>
        <dbReference type="SAM" id="Phobius"/>
    </source>
</evidence>
<dbReference type="PROSITE" id="PS50283">
    <property type="entry name" value="NA_SOLUT_SYMP_3"/>
    <property type="match status" value="1"/>
</dbReference>
<dbReference type="InterPro" id="IPR001734">
    <property type="entry name" value="Na/solute_symporter"/>
</dbReference>
<evidence type="ECO:0000313" key="8">
    <source>
        <dbReference type="EMBL" id="QHI68363.1"/>
    </source>
</evidence>
<feature type="transmembrane region" description="Helical" evidence="7">
    <location>
        <begin position="234"/>
        <end position="252"/>
    </location>
</feature>
<evidence type="ECO:0000313" key="9">
    <source>
        <dbReference type="Proteomes" id="UP000464954"/>
    </source>
</evidence>
<dbReference type="CDD" id="cd11477">
    <property type="entry name" value="SLC5sbd_u1"/>
    <property type="match status" value="1"/>
</dbReference>
<dbReference type="RefSeq" id="WP_160626610.1">
    <property type="nucleotide sequence ID" value="NZ_CP047593.1"/>
</dbReference>
<dbReference type="GO" id="GO:0005886">
    <property type="term" value="C:plasma membrane"/>
    <property type="evidence" value="ECO:0007669"/>
    <property type="project" value="TreeGrafter"/>
</dbReference>
<feature type="transmembrane region" description="Helical" evidence="7">
    <location>
        <begin position="6"/>
        <end position="24"/>
    </location>
</feature>
<organism evidence="8 9">
    <name type="scientific">Tichowtungia aerotolerans</name>
    <dbReference type="NCBI Taxonomy" id="2697043"/>
    <lineage>
        <taxon>Bacteria</taxon>
        <taxon>Pseudomonadati</taxon>
        <taxon>Kiritimatiellota</taxon>
        <taxon>Tichowtungiia</taxon>
        <taxon>Tichowtungiales</taxon>
        <taxon>Tichowtungiaceae</taxon>
        <taxon>Tichowtungia</taxon>
    </lineage>
</organism>
<dbReference type="EMBL" id="CP047593">
    <property type="protein sequence ID" value="QHI68363.1"/>
    <property type="molecule type" value="Genomic_DNA"/>
</dbReference>
<evidence type="ECO:0000256" key="5">
    <source>
        <dbReference type="ARBA" id="ARBA00023136"/>
    </source>
</evidence>
<gene>
    <name evidence="8" type="ORF">GT409_02460</name>
</gene>
<evidence type="ECO:0000256" key="6">
    <source>
        <dbReference type="RuleBase" id="RU362091"/>
    </source>
</evidence>
<feature type="transmembrane region" description="Helical" evidence="7">
    <location>
        <begin position="394"/>
        <end position="415"/>
    </location>
</feature>
<sequence>MTGIDWVIIGLYCAGLLAVGVIFARSNKNASDMFVAGRSSPWWLSGVSAYMTMFSAGTFVVWGGITYEFGLVGAVICSMYGIAAFLAGRFFAGKWHDTNLSTAAEFVNVRFSKKAFNFYTVYRGIYLAMSGLSLYALAVMLCPLMPLPDGHFLQNPETGALSIDWTCAILAAIVVGYTMIGGLWAVLMTDMLQFIVLSLCVVVVVPMIVTQAGGLEQITANVPEGFLKPTAPGYSWFVLGGWMLVNCFQLGAEWHFIQRHLCVPSAKDAKKGMYLFGWLYLVTPFLWMAPPLIYRSMVPDADPQEAYILACKSVLPVGMIGMMVAAMFSATASSLSSVLNVFAGVLTDDVYRRLRPDATDAQTLRAGRIFTVLIGIYILAGALILPRLGSYRDIVILVGSLIGPAILLPTIWALFSNRIGAGVVWATLVGGVGAGVLLKFGFSADGWFSGTEALSGMVEYVSTHPRESDLFVGVLVPLLILLVAELRGTSHCPEWQRLQEATAAAVVDDAPPPASSSRLPSQVMAGSLGILGLAMLILIPLSGDQWKPLAAMATLLLILSAAFVVHLRRSEKS</sequence>
<keyword evidence="9" id="KW-1185">Reference proteome</keyword>
<feature type="transmembrane region" description="Helical" evidence="7">
    <location>
        <begin position="422"/>
        <end position="442"/>
    </location>
</feature>
<dbReference type="GO" id="GO:0005412">
    <property type="term" value="F:D-glucose:sodium symporter activity"/>
    <property type="evidence" value="ECO:0007669"/>
    <property type="project" value="TreeGrafter"/>
</dbReference>
<dbReference type="Proteomes" id="UP000464954">
    <property type="component" value="Chromosome"/>
</dbReference>
<feature type="transmembrane region" description="Helical" evidence="7">
    <location>
        <begin position="71"/>
        <end position="92"/>
    </location>
</feature>
<dbReference type="PANTHER" id="PTHR11819:SF195">
    <property type="entry name" value="SODIUM_GLUCOSE COTRANSPORTER 4"/>
    <property type="match status" value="1"/>
</dbReference>
<dbReference type="PANTHER" id="PTHR11819">
    <property type="entry name" value="SOLUTE CARRIER FAMILY 5"/>
    <property type="match status" value="1"/>
</dbReference>
<feature type="transmembrane region" description="Helical" evidence="7">
    <location>
        <begin position="44"/>
        <end position="65"/>
    </location>
</feature>
<feature type="transmembrane region" description="Helical" evidence="7">
    <location>
        <begin position="367"/>
        <end position="388"/>
    </location>
</feature>
<comment type="similarity">
    <text evidence="2 6">Belongs to the sodium:solute symporter (SSF) (TC 2.A.21) family.</text>
</comment>
<keyword evidence="3 7" id="KW-0812">Transmembrane</keyword>
<feature type="transmembrane region" description="Helical" evidence="7">
    <location>
        <begin position="314"/>
        <end position="346"/>
    </location>
</feature>
<evidence type="ECO:0000256" key="1">
    <source>
        <dbReference type="ARBA" id="ARBA00004141"/>
    </source>
</evidence>
<keyword evidence="5 7" id="KW-0472">Membrane</keyword>
<keyword evidence="4 7" id="KW-1133">Transmembrane helix</keyword>
<feature type="transmembrane region" description="Helical" evidence="7">
    <location>
        <begin position="120"/>
        <end position="141"/>
    </location>
</feature>
<accession>A0A6P1M5T6</accession>
<dbReference type="InterPro" id="IPR038377">
    <property type="entry name" value="Na/Glc_symporter_sf"/>
</dbReference>
<feature type="transmembrane region" description="Helical" evidence="7">
    <location>
        <begin position="273"/>
        <end position="294"/>
    </location>
</feature>
<evidence type="ECO:0000256" key="3">
    <source>
        <dbReference type="ARBA" id="ARBA00022692"/>
    </source>
</evidence>
<feature type="transmembrane region" description="Helical" evidence="7">
    <location>
        <begin position="161"/>
        <end position="187"/>
    </location>
</feature>
<protein>
    <submittedName>
        <fullName evidence="8">Na+:solute symporter</fullName>
    </submittedName>
</protein>